<sequence length="987" mass="108286">MSEDSSQQLPPSAVVSGGEDTFWTHGDKHGFATLNGHDQTPIWFTLTEGAMTEVRYPRIDMMNNRTVEFVIADPDDGYAVRTYHQYQDQEPRVNRETEQLNEDALLYRQRLSPTDDGRDWELTVEYAIHPDYDAVLLDVDFEADAAYDLYVMSELMLSNCGRHDIANRRPREDGTVALTGYHTGDTWDDHVVVERTEVEVGDEPIGTGDVTSEGRGDEADSPERTPAEEEDDEPIGSGDVTSVGVVDQTESGEDEEPTTTYEEDPYHIAAALTSREGFSWGSVDISGGRVYRSLLEDGDPEHTYERATDKVVIFGRLGEKTESLSDTVALGFAEGEGDETAGEEPTAATADEPGESTATTTPESTDDDADSETSGEADPGEYADPGEDPGEFDALAAAESALEDDFETVQARFARTWESYVETLDIPESVADEDDLRAQYKTAVMTVKAADSKAYPGAGIASPSVPWGDKVQADEPADYGYSYVWARDLYGSFTAFEAMGDVDAAIDATEYIYEYQQRETGFLPQNTFIDGRTRWGGEQMDEIAFPAVMAYQLKERHGYGVEEASYDYENIAKSAEYVAANGPRTQQERWEEEGGYSPSTTAAEISGLVAAADMAVEAGERADAIAFLGIADYWQENVETWMATETGAGGHENTPYYFRISDDARPDEHTMRTHNNAGGTFDEREVIDGGFLELVRLGVKPHDDPVVQNSLVEYDDTIMVETPNGPGWYRYSGDGYGEKDGSEWFRAGVPWATDMRGQGRLWPIFTGERGEYELLRGEDQDFDPNHLLETLARFATGSRAMPEQVWDHADDNAYGWEFGEGTSAATPLCWTNAQYIRLAHSIDAGEPVEMPQVVRDRYVDGVVSERPSLTAEIPDTARGGSLTVTGNTDADEVVVKTRTETVHEPVSESTFEIDVTVQGEDRVIVAAATDDPAFEAGIAVEYVTVTYQRRPATATDETGADASAGDDAVPTATDAESVDEDEEGVSS</sequence>
<feature type="compositionally biased region" description="Basic and acidic residues" evidence="2">
    <location>
        <begin position="212"/>
        <end position="227"/>
    </location>
</feature>
<dbReference type="AlphaFoldDB" id="A0A4D6HC44"/>
<dbReference type="InterPro" id="IPR011013">
    <property type="entry name" value="Gal_mutarotase_sf_dom"/>
</dbReference>
<reference evidence="5 6" key="1">
    <citation type="journal article" date="2019" name="Nat. Commun.">
        <title>A new type of DNA phosphorothioation-based antiviral system in archaea.</title>
        <authorList>
            <person name="Xiong L."/>
            <person name="Liu S."/>
            <person name="Chen S."/>
            <person name="Xiao Y."/>
            <person name="Zhu B."/>
            <person name="Gao Y."/>
            <person name="Zhang Y."/>
            <person name="Chen B."/>
            <person name="Luo J."/>
            <person name="Deng Z."/>
            <person name="Chen X."/>
            <person name="Wang L."/>
            <person name="Chen S."/>
        </authorList>
    </citation>
    <scope>NUCLEOTIDE SEQUENCE [LARGE SCALE GENOMIC DNA]</scope>
    <source>
        <strain evidence="5 6">CBA1105</strain>
    </source>
</reference>
<dbReference type="RefSeq" id="WP_049995021.1">
    <property type="nucleotide sequence ID" value="NZ_CP031310.1"/>
</dbReference>
<evidence type="ECO:0000313" key="6">
    <source>
        <dbReference type="Proteomes" id="UP000296706"/>
    </source>
</evidence>
<dbReference type="EMBL" id="CP031310">
    <property type="protein sequence ID" value="QCC51370.1"/>
    <property type="molecule type" value="Genomic_DNA"/>
</dbReference>
<evidence type="ECO:0000313" key="5">
    <source>
        <dbReference type="EMBL" id="QCC51370.1"/>
    </source>
</evidence>
<dbReference type="Proteomes" id="UP000296706">
    <property type="component" value="Chromosome"/>
</dbReference>
<dbReference type="PANTHER" id="PTHR31616:SF0">
    <property type="entry name" value="GLUCAN 1,4-ALPHA-GLUCOSIDASE"/>
    <property type="match status" value="1"/>
</dbReference>
<dbReference type="GO" id="GO:0005975">
    <property type="term" value="P:carbohydrate metabolic process"/>
    <property type="evidence" value="ECO:0007669"/>
    <property type="project" value="InterPro"/>
</dbReference>
<dbReference type="Gene3D" id="1.50.10.10">
    <property type="match status" value="1"/>
</dbReference>
<dbReference type="GO" id="GO:0030246">
    <property type="term" value="F:carbohydrate binding"/>
    <property type="evidence" value="ECO:0007669"/>
    <property type="project" value="InterPro"/>
</dbReference>
<dbReference type="InterPro" id="IPR014718">
    <property type="entry name" value="GH-type_carb-bd"/>
</dbReference>
<feature type="compositionally biased region" description="Acidic residues" evidence="2">
    <location>
        <begin position="364"/>
        <end position="391"/>
    </location>
</feature>
<comment type="similarity">
    <text evidence="1">Belongs to the glycosyl hydrolase 15 family.</text>
</comment>
<feature type="region of interest" description="Disordered" evidence="2">
    <location>
        <begin position="951"/>
        <end position="987"/>
    </location>
</feature>
<feature type="compositionally biased region" description="Acidic residues" evidence="2">
    <location>
        <begin position="250"/>
        <end position="263"/>
    </location>
</feature>
<dbReference type="SUPFAM" id="SSF48208">
    <property type="entry name" value="Six-hairpin glycosidases"/>
    <property type="match status" value="1"/>
</dbReference>
<proteinExistence type="inferred from homology"/>
<evidence type="ECO:0000256" key="1">
    <source>
        <dbReference type="ARBA" id="ARBA00006188"/>
    </source>
</evidence>
<dbReference type="GO" id="GO:0004553">
    <property type="term" value="F:hydrolase activity, hydrolyzing O-glycosyl compounds"/>
    <property type="evidence" value="ECO:0007669"/>
    <property type="project" value="TreeGrafter"/>
</dbReference>
<feature type="compositionally biased region" description="Low complexity" evidence="2">
    <location>
        <begin position="236"/>
        <end position="247"/>
    </location>
</feature>
<dbReference type="Pfam" id="PF09137">
    <property type="entry name" value="Glucodextran_N"/>
    <property type="match status" value="1"/>
</dbReference>
<dbReference type="InterPro" id="IPR015220">
    <property type="entry name" value="Glucodextranase_N"/>
</dbReference>
<keyword evidence="6" id="KW-1185">Reference proteome</keyword>
<gene>
    <name evidence="5" type="ORF">DV733_08990</name>
</gene>
<feature type="region of interest" description="Disordered" evidence="2">
    <location>
        <begin position="335"/>
        <end position="391"/>
    </location>
</feature>
<evidence type="ECO:0000256" key="2">
    <source>
        <dbReference type="SAM" id="MobiDB-lite"/>
    </source>
</evidence>
<dbReference type="OrthoDB" id="36362at2157"/>
<evidence type="ECO:0000259" key="3">
    <source>
        <dbReference type="Pfam" id="PF00723"/>
    </source>
</evidence>
<dbReference type="GeneID" id="39847995"/>
<feature type="compositionally biased region" description="Acidic residues" evidence="2">
    <location>
        <begin position="976"/>
        <end position="987"/>
    </location>
</feature>
<dbReference type="InterPro" id="IPR008928">
    <property type="entry name" value="6-hairpin_glycosidase_sf"/>
</dbReference>
<dbReference type="PANTHER" id="PTHR31616">
    <property type="entry name" value="TREHALASE"/>
    <property type="match status" value="1"/>
</dbReference>
<dbReference type="KEGG" id="hsn:DV733_08990"/>
<feature type="domain" description="GH15-like" evidence="3">
    <location>
        <begin position="440"/>
        <end position="517"/>
    </location>
</feature>
<protein>
    <submittedName>
        <fullName evidence="5">Glucoamylase</fullName>
    </submittedName>
</protein>
<dbReference type="STRING" id="1457250.GCA_000755225_01104"/>
<dbReference type="Pfam" id="PF00723">
    <property type="entry name" value="Glyco_hydro_15"/>
    <property type="match status" value="2"/>
</dbReference>
<dbReference type="SUPFAM" id="SSF74650">
    <property type="entry name" value="Galactose mutarotase-like"/>
    <property type="match status" value="1"/>
</dbReference>
<feature type="compositionally biased region" description="Low complexity" evidence="2">
    <location>
        <begin position="343"/>
        <end position="363"/>
    </location>
</feature>
<accession>A0A4D6HC44</accession>
<dbReference type="InterPro" id="IPR011613">
    <property type="entry name" value="GH15-like"/>
</dbReference>
<name>A0A4D6HC44_9EURY</name>
<organism evidence="5 6">
    <name type="scientific">Halapricum salinum</name>
    <dbReference type="NCBI Taxonomy" id="1457250"/>
    <lineage>
        <taxon>Archaea</taxon>
        <taxon>Methanobacteriati</taxon>
        <taxon>Methanobacteriota</taxon>
        <taxon>Stenosarchaea group</taxon>
        <taxon>Halobacteria</taxon>
        <taxon>Halobacteriales</taxon>
        <taxon>Haloarculaceae</taxon>
        <taxon>Halapricum</taxon>
    </lineage>
</organism>
<feature type="domain" description="GH15-like" evidence="3">
    <location>
        <begin position="518"/>
        <end position="839"/>
    </location>
</feature>
<dbReference type="Gene3D" id="2.70.98.10">
    <property type="match status" value="1"/>
</dbReference>
<feature type="domain" description="Glucodextranase N-terminal" evidence="4">
    <location>
        <begin position="17"/>
        <end position="171"/>
    </location>
</feature>
<evidence type="ECO:0000259" key="4">
    <source>
        <dbReference type="Pfam" id="PF09137"/>
    </source>
</evidence>
<feature type="region of interest" description="Disordered" evidence="2">
    <location>
        <begin position="196"/>
        <end position="264"/>
    </location>
</feature>
<dbReference type="InterPro" id="IPR012341">
    <property type="entry name" value="6hp_glycosidase-like_sf"/>
</dbReference>